<protein>
    <submittedName>
        <fullName evidence="1">Uncharacterized protein</fullName>
    </submittedName>
</protein>
<gene>
    <name evidence="1" type="ORF">BPOR_0011g00350</name>
</gene>
<dbReference type="EMBL" id="PQXO01000011">
    <property type="protein sequence ID" value="TGO92084.1"/>
    <property type="molecule type" value="Genomic_DNA"/>
</dbReference>
<evidence type="ECO:0000313" key="1">
    <source>
        <dbReference type="EMBL" id="TGO92084.1"/>
    </source>
</evidence>
<keyword evidence="2" id="KW-1185">Reference proteome</keyword>
<accession>A0A4Z1L5H5</accession>
<sequence length="62" mass="7210">MVIQYVTRMSTGPSIYLLSCLVEDRLLEMTEMEKHILCPSTPHGRVFVKATFIVYTCRRSRT</sequence>
<name>A0A4Z1L5H5_9HELO</name>
<organism evidence="1 2">
    <name type="scientific">Botrytis porri</name>
    <dbReference type="NCBI Taxonomy" id="87229"/>
    <lineage>
        <taxon>Eukaryota</taxon>
        <taxon>Fungi</taxon>
        <taxon>Dikarya</taxon>
        <taxon>Ascomycota</taxon>
        <taxon>Pezizomycotina</taxon>
        <taxon>Leotiomycetes</taxon>
        <taxon>Helotiales</taxon>
        <taxon>Sclerotiniaceae</taxon>
        <taxon>Botrytis</taxon>
    </lineage>
</organism>
<evidence type="ECO:0000313" key="2">
    <source>
        <dbReference type="Proteomes" id="UP000297280"/>
    </source>
</evidence>
<dbReference type="Proteomes" id="UP000297280">
    <property type="component" value="Unassembled WGS sequence"/>
</dbReference>
<dbReference type="AlphaFoldDB" id="A0A4Z1L5H5"/>
<proteinExistence type="predicted"/>
<reference evidence="1 2" key="1">
    <citation type="submission" date="2017-12" db="EMBL/GenBank/DDBJ databases">
        <title>Comparative genomics of Botrytis spp.</title>
        <authorList>
            <person name="Valero-Jimenez C.A."/>
            <person name="Tapia P."/>
            <person name="Veloso J."/>
            <person name="Silva-Moreno E."/>
            <person name="Staats M."/>
            <person name="Valdes J.H."/>
            <person name="Van Kan J.A.L."/>
        </authorList>
    </citation>
    <scope>NUCLEOTIDE SEQUENCE [LARGE SCALE GENOMIC DNA]</scope>
    <source>
        <strain evidence="1 2">MUCL3349</strain>
    </source>
</reference>
<comment type="caution">
    <text evidence="1">The sequence shown here is derived from an EMBL/GenBank/DDBJ whole genome shotgun (WGS) entry which is preliminary data.</text>
</comment>